<dbReference type="PATRIC" id="fig|158899.10.peg.5203"/>
<name>A0A127PJ61_9BURK</name>
<dbReference type="AlphaFoldDB" id="A0A127PJ61"/>
<dbReference type="EMBL" id="CP013232">
    <property type="protein sequence ID" value="AMO97849.1"/>
    <property type="molecule type" value="Genomic_DNA"/>
</dbReference>
<organism evidence="1">
    <name type="scientific">Collimonas fungivorans</name>
    <dbReference type="NCBI Taxonomy" id="158899"/>
    <lineage>
        <taxon>Bacteria</taxon>
        <taxon>Pseudomonadati</taxon>
        <taxon>Pseudomonadota</taxon>
        <taxon>Betaproteobacteria</taxon>
        <taxon>Burkholderiales</taxon>
        <taxon>Oxalobacteraceae</taxon>
        <taxon>Collimonas</taxon>
    </lineage>
</organism>
<evidence type="ECO:0000313" key="1">
    <source>
        <dbReference type="EMBL" id="AMO97849.1"/>
    </source>
</evidence>
<sequence length="48" mass="4916">MSAIAGLNTDKQMDIIEAAAAAENAIDLANTLAKVHTMGFKAAKDIVG</sequence>
<dbReference type="Proteomes" id="UP000072421">
    <property type="component" value="Chromosome"/>
</dbReference>
<accession>A0A127PJ61</accession>
<dbReference type="RefSeq" id="WP_167351439.1">
    <property type="nucleotide sequence ID" value="NZ_CP013232.1"/>
</dbReference>
<protein>
    <submittedName>
        <fullName evidence="1">Uncharacterized protein</fullName>
    </submittedName>
</protein>
<gene>
    <name evidence="1" type="ORF">CFter6_5282</name>
</gene>
<reference evidence="1 2" key="1">
    <citation type="submission" date="2015-11" db="EMBL/GenBank/DDBJ databases">
        <title>Exploring the genomic traits of fungus-feeding bacterial genus Collimonas.</title>
        <authorList>
            <person name="Song C."/>
            <person name="Schmidt R."/>
            <person name="de Jager V."/>
            <person name="Krzyzanowska D."/>
            <person name="Jongedijk E."/>
            <person name="Cankar K."/>
            <person name="Beekwilder J."/>
            <person name="van Veen A."/>
            <person name="de Boer W."/>
            <person name="van Veen J.A."/>
            <person name="Garbeva P."/>
        </authorList>
    </citation>
    <scope>NUCLEOTIDE SEQUENCE [LARGE SCALE GENOMIC DNA]</scope>
    <source>
        <strain evidence="1 2">Ter6</strain>
    </source>
</reference>
<proteinExistence type="predicted"/>
<evidence type="ECO:0000313" key="2">
    <source>
        <dbReference type="Proteomes" id="UP000072421"/>
    </source>
</evidence>